<dbReference type="Pfam" id="PF08364">
    <property type="entry name" value="IF2_assoc"/>
    <property type="match status" value="1"/>
</dbReference>
<keyword evidence="4" id="KW-1185">Reference proteome</keyword>
<accession>A0ABW6CU83</accession>
<name>A0ABW6CU83_9CAUL</name>
<feature type="compositionally biased region" description="Low complexity" evidence="1">
    <location>
        <begin position="116"/>
        <end position="126"/>
    </location>
</feature>
<organism evidence="3 4">
    <name type="scientific">Phenylobacterium ferrooxidans</name>
    <dbReference type="NCBI Taxonomy" id="2982689"/>
    <lineage>
        <taxon>Bacteria</taxon>
        <taxon>Pseudomonadati</taxon>
        <taxon>Pseudomonadota</taxon>
        <taxon>Alphaproteobacteria</taxon>
        <taxon>Caulobacterales</taxon>
        <taxon>Caulobacteraceae</taxon>
        <taxon>Phenylobacterium</taxon>
    </lineage>
</organism>
<feature type="compositionally biased region" description="Basic and acidic residues" evidence="1">
    <location>
        <begin position="98"/>
        <end position="115"/>
    </location>
</feature>
<dbReference type="RefSeq" id="WP_377371875.1">
    <property type="nucleotide sequence ID" value="NZ_JAOTJD010000074.1"/>
</dbReference>
<comment type="caution">
    <text evidence="3">The sequence shown here is derived from an EMBL/GenBank/DDBJ whole genome shotgun (WGS) entry which is preliminary data.</text>
</comment>
<reference evidence="3 4" key="1">
    <citation type="submission" date="2022-09" db="EMBL/GenBank/DDBJ databases">
        <title>New species of Phenylobacterium.</title>
        <authorList>
            <person name="Mieszkin S."/>
        </authorList>
    </citation>
    <scope>NUCLEOTIDE SEQUENCE [LARGE SCALE GENOMIC DNA]</scope>
    <source>
        <strain evidence="3 4">HK31-G</strain>
    </source>
</reference>
<dbReference type="Proteomes" id="UP001598130">
    <property type="component" value="Unassembled WGS sequence"/>
</dbReference>
<evidence type="ECO:0000256" key="1">
    <source>
        <dbReference type="SAM" id="MobiDB-lite"/>
    </source>
</evidence>
<evidence type="ECO:0000313" key="3">
    <source>
        <dbReference type="EMBL" id="MFD3266640.1"/>
    </source>
</evidence>
<dbReference type="EMBL" id="JAOTJD010000074">
    <property type="protein sequence ID" value="MFD3266640.1"/>
    <property type="molecule type" value="Genomic_DNA"/>
</dbReference>
<gene>
    <name evidence="3" type="ORF">OCL97_22100</name>
</gene>
<evidence type="ECO:0000259" key="2">
    <source>
        <dbReference type="Pfam" id="PF08364"/>
    </source>
</evidence>
<feature type="compositionally biased region" description="Polar residues" evidence="1">
    <location>
        <begin position="31"/>
        <end position="41"/>
    </location>
</feature>
<feature type="non-terminal residue" evidence="3">
    <location>
        <position position="126"/>
    </location>
</feature>
<dbReference type="InterPro" id="IPR013575">
    <property type="entry name" value="IF2_assoc_dom_bac"/>
</dbReference>
<feature type="domain" description="Initiation factor 2 associated" evidence="2">
    <location>
        <begin position="16"/>
        <end position="58"/>
    </location>
</feature>
<feature type="region of interest" description="Disordered" evidence="1">
    <location>
        <begin position="1"/>
        <end position="126"/>
    </location>
</feature>
<sequence length="126" mass="13116">MSDDNDNGRPPAPGGRTPLTLKPRGVAGSVSAGTVKQSFSHGRSKTVVVETKRARTHTAPPGNLAAPSPAEKRVFTPPAPSAPRPAGGPTADGNLSAEEQRARQRAIELAREHQARQAAEQAAREA</sequence>
<proteinExistence type="predicted"/>
<protein>
    <submittedName>
        <fullName evidence="3">IF-2-associated domain-containing protein</fullName>
    </submittedName>
</protein>
<evidence type="ECO:0000313" key="4">
    <source>
        <dbReference type="Proteomes" id="UP001598130"/>
    </source>
</evidence>